<dbReference type="SUPFAM" id="SSF48350">
    <property type="entry name" value="GTPase activation domain, GAP"/>
    <property type="match status" value="1"/>
</dbReference>
<reference evidence="2" key="1">
    <citation type="submission" date="2017-05" db="UniProtKB">
        <authorList>
            <consortium name="EnsemblMetazoa"/>
        </authorList>
    </citation>
    <scope>IDENTIFICATION</scope>
</reference>
<dbReference type="PANTHER" id="PTHR45876">
    <property type="entry name" value="FI04035P"/>
    <property type="match status" value="1"/>
</dbReference>
<dbReference type="InParanoid" id="A0A1X7TKR8"/>
<protein>
    <recommendedName>
        <fullName evidence="1">Rho-GAP domain-containing protein</fullName>
    </recommendedName>
</protein>
<dbReference type="EnsemblMetazoa" id="Aqu2.1.15418_001">
    <property type="protein sequence ID" value="Aqu2.1.15418_001"/>
    <property type="gene ID" value="Aqu2.1.15418"/>
</dbReference>
<feature type="domain" description="Rho-GAP" evidence="1">
    <location>
        <begin position="61"/>
        <end position="265"/>
    </location>
</feature>
<dbReference type="InterPro" id="IPR036691">
    <property type="entry name" value="Endo/exonu/phosph_ase_sf"/>
</dbReference>
<dbReference type="OrthoDB" id="7862313at2759"/>
<dbReference type="InterPro" id="IPR008936">
    <property type="entry name" value="Rho_GTPase_activation_prot"/>
</dbReference>
<dbReference type="PANTHER" id="PTHR45876:SF8">
    <property type="entry name" value="FI04035P"/>
    <property type="match status" value="1"/>
</dbReference>
<organism evidence="2">
    <name type="scientific">Amphimedon queenslandica</name>
    <name type="common">Sponge</name>
    <dbReference type="NCBI Taxonomy" id="400682"/>
    <lineage>
        <taxon>Eukaryota</taxon>
        <taxon>Metazoa</taxon>
        <taxon>Porifera</taxon>
        <taxon>Demospongiae</taxon>
        <taxon>Heteroscleromorpha</taxon>
        <taxon>Haplosclerida</taxon>
        <taxon>Niphatidae</taxon>
        <taxon>Amphimedon</taxon>
    </lineage>
</organism>
<dbReference type="AlphaFoldDB" id="A0A1X7TKR8"/>
<dbReference type="InterPro" id="IPR000198">
    <property type="entry name" value="RhoGAP_dom"/>
</dbReference>
<dbReference type="GO" id="GO:0005737">
    <property type="term" value="C:cytoplasm"/>
    <property type="evidence" value="ECO:0007669"/>
    <property type="project" value="TreeGrafter"/>
</dbReference>
<evidence type="ECO:0000313" key="2">
    <source>
        <dbReference type="EnsemblMetazoa" id="Aqu2.1.15418_001"/>
    </source>
</evidence>
<dbReference type="STRING" id="400682.A0A1X7TKR8"/>
<name>A0A1X7TKR8_AMPQE</name>
<dbReference type="GO" id="GO:0007165">
    <property type="term" value="P:signal transduction"/>
    <property type="evidence" value="ECO:0007669"/>
    <property type="project" value="InterPro"/>
</dbReference>
<dbReference type="SMART" id="SM00324">
    <property type="entry name" value="RhoGAP"/>
    <property type="match status" value="1"/>
</dbReference>
<accession>A0A1X7TKR8</accession>
<dbReference type="GO" id="GO:0005096">
    <property type="term" value="F:GTPase activator activity"/>
    <property type="evidence" value="ECO:0007669"/>
    <property type="project" value="TreeGrafter"/>
</dbReference>
<dbReference type="Gene3D" id="3.60.10.10">
    <property type="entry name" value="Endonuclease/exonuclease/phosphatase"/>
    <property type="match status" value="1"/>
</dbReference>
<proteinExistence type="predicted"/>
<dbReference type="PROSITE" id="PS50238">
    <property type="entry name" value="RHOGAP"/>
    <property type="match status" value="1"/>
</dbReference>
<dbReference type="SUPFAM" id="SSF56219">
    <property type="entry name" value="DNase I-like"/>
    <property type="match status" value="1"/>
</dbReference>
<dbReference type="Pfam" id="PF00620">
    <property type="entry name" value="RhoGAP"/>
    <property type="match status" value="1"/>
</dbReference>
<evidence type="ECO:0000259" key="1">
    <source>
        <dbReference type="PROSITE" id="PS50238"/>
    </source>
</evidence>
<dbReference type="Gene3D" id="1.10.555.10">
    <property type="entry name" value="Rho GTPase activation protein"/>
    <property type="match status" value="1"/>
</dbReference>
<sequence length="266" mass="30958">MSYIKNLSYLSHPEMIISDHKPVSATFELQVKVVVPDREKQTIDEISFKLDKQYNETLPQVELNSYEFKFEKVKFMVEQTQSSSWEEYDSHALSVCKAPPPLDIPKELYRLVQLHCSLMVDSLVREREDKGYTGYWGRGTGVYSVAAVLLKFLRSLEDPVVPRSVHQRCMDASNNPTLCRQVLLQMAEVHRRCFVFIVTFLKKLLEHSQENKMDAKVLASIFGEVLMNSTREEKLSRNKKTLSQINKKKMTFLYQFLANDLTVNYE</sequence>